<proteinExistence type="predicted"/>
<evidence type="ECO:0000313" key="2">
    <source>
        <dbReference type="EMBL" id="KAF3209477.1"/>
    </source>
</evidence>
<evidence type="ECO:0000313" key="3">
    <source>
        <dbReference type="EMBL" id="KAF3221430.1"/>
    </source>
</evidence>
<dbReference type="OrthoDB" id="10509041at2759"/>
<name>A0A6G1M2E3_ORBOL</name>
<evidence type="ECO:0000256" key="1">
    <source>
        <dbReference type="SAM" id="MobiDB-lite"/>
    </source>
</evidence>
<evidence type="ECO:0000313" key="5">
    <source>
        <dbReference type="Proteomes" id="UP000614610"/>
    </source>
</evidence>
<accession>A0A6G1M2E3</accession>
<protein>
    <recommendedName>
        <fullName evidence="6">DNA2/NAM7 helicase helicase domain-containing protein</fullName>
    </recommendedName>
</protein>
<evidence type="ECO:0000313" key="4">
    <source>
        <dbReference type="Proteomes" id="UP000483672"/>
    </source>
</evidence>
<reference evidence="3 4" key="1">
    <citation type="submission" date="2019-06" db="EMBL/GenBank/DDBJ databases">
        <authorList>
            <person name="Palmer J.M."/>
        </authorList>
    </citation>
    <scope>NUCLEOTIDE SEQUENCE</scope>
    <source>
        <strain evidence="2 4">TWF191</strain>
        <strain evidence="3">TWF679</strain>
    </source>
</reference>
<organism evidence="3 5">
    <name type="scientific">Orbilia oligospora</name>
    <name type="common">Nematode-trapping fungus</name>
    <name type="synonym">Arthrobotrys oligospora</name>
    <dbReference type="NCBI Taxonomy" id="2813651"/>
    <lineage>
        <taxon>Eukaryota</taxon>
        <taxon>Fungi</taxon>
        <taxon>Dikarya</taxon>
        <taxon>Ascomycota</taxon>
        <taxon>Pezizomycotina</taxon>
        <taxon>Orbiliomycetes</taxon>
        <taxon>Orbiliales</taxon>
        <taxon>Orbiliaceae</taxon>
        <taxon>Orbilia</taxon>
    </lineage>
</organism>
<dbReference type="Proteomes" id="UP000483672">
    <property type="component" value="Unassembled WGS sequence"/>
</dbReference>
<dbReference type="SUPFAM" id="SSF52540">
    <property type="entry name" value="P-loop containing nucleoside triphosphate hydrolases"/>
    <property type="match status" value="1"/>
</dbReference>
<dbReference type="EMBL" id="WIPF01000100">
    <property type="protein sequence ID" value="KAF3209477.1"/>
    <property type="molecule type" value="Genomic_DNA"/>
</dbReference>
<dbReference type="InterPro" id="IPR027417">
    <property type="entry name" value="P-loop_NTPase"/>
</dbReference>
<dbReference type="Gene3D" id="3.40.50.300">
    <property type="entry name" value="P-loop containing nucleotide triphosphate hydrolases"/>
    <property type="match status" value="1"/>
</dbReference>
<dbReference type="AlphaFoldDB" id="A0A6G1M2E3"/>
<comment type="caution">
    <text evidence="3">The sequence shown here is derived from an EMBL/GenBank/DDBJ whole genome shotgun (WGS) entry which is preliminary data.</text>
</comment>
<dbReference type="Proteomes" id="UP000614610">
    <property type="component" value="Unassembled WGS sequence"/>
</dbReference>
<dbReference type="EMBL" id="WIWT01000005">
    <property type="protein sequence ID" value="KAF3221430.1"/>
    <property type="molecule type" value="Genomic_DNA"/>
</dbReference>
<feature type="compositionally biased region" description="Basic and acidic residues" evidence="1">
    <location>
        <begin position="1"/>
        <end position="13"/>
    </location>
</feature>
<feature type="region of interest" description="Disordered" evidence="1">
    <location>
        <begin position="1"/>
        <end position="28"/>
    </location>
</feature>
<gene>
    <name evidence="2" type="ORF">TWF191_000390</name>
    <name evidence="3" type="ORF">TWF679_008117</name>
</gene>
<evidence type="ECO:0008006" key="6">
    <source>
        <dbReference type="Google" id="ProtNLM"/>
    </source>
</evidence>
<sequence>MENRNKATDKDRSIGFPNSRAISANSNSQLDSKVVTGATGAQAPVAALNDPEPLELLNRKDILKPLTVNAIRYIELGQEHIIRCQHSRALTMRIDIFPPSIKSAFLHEKKCSITLELKPKTCKSHFPKELASDRDLSQVYKDATTLRFLEIFFESQKVGVLGKIRDFLLTLEGKRTIIDCSDRNRSPGEPMQSITTSGFLYQRTWEAAIKKEFEAEDEILKDRLGGQVELALDKEGDVRVFYPHKKEYTQEGHQLGGKPRFILKFSNGESISACCTADQVKEYNNSGLLELTLSNTSDKRLVIAETSNSSAGQSQLLTCAPVTRKQQQEFTLAEIVKSFDEDTPITGHDILWANCDTMLGEEIDPLLENCSQMRGLDRSQEVAFKHMLNREEYFSGIVLISGPAGTGKTTTTIRALFAGTLKALGPDPKYQMLFLLSKDARSTLKEDNDPFKSVIEAHSMTSKVKQRGGKPEGKAWLDFKSEIIGQQTIVFVTIAMLFSTQGYWESFKPQMLILDDAAATNEINSLLPWALFRQTI</sequence>